<dbReference type="EMBL" id="CP011025">
    <property type="protein sequence ID" value="ATC86492.1"/>
    <property type="molecule type" value="Genomic_DNA"/>
</dbReference>
<dbReference type="RefSeq" id="WP_010552727.1">
    <property type="nucleotide sequence ID" value="NZ_CP011025.1"/>
</dbReference>
<accession>A0A290S348</accession>
<evidence type="ECO:0000256" key="1">
    <source>
        <dbReference type="SAM" id="SignalP"/>
    </source>
</evidence>
<feature type="signal peptide" evidence="1">
    <location>
        <begin position="1"/>
        <end position="21"/>
    </location>
</feature>
<dbReference type="OrthoDB" id="6313474at2"/>
<dbReference type="AlphaFoldDB" id="A0A290S348"/>
<name>A0A290S348_9GAMM</name>
<evidence type="ECO:0000313" key="3">
    <source>
        <dbReference type="Proteomes" id="UP000016505"/>
    </source>
</evidence>
<protein>
    <recommendedName>
        <fullName evidence="4">GLPGLI family protein</fullName>
    </recommendedName>
</protein>
<keyword evidence="1" id="KW-0732">Signal</keyword>
<evidence type="ECO:0000313" key="2">
    <source>
        <dbReference type="EMBL" id="ATC86492.1"/>
    </source>
</evidence>
<evidence type="ECO:0008006" key="4">
    <source>
        <dbReference type="Google" id="ProtNLM"/>
    </source>
</evidence>
<proteinExistence type="predicted"/>
<organism evidence="2 3">
    <name type="scientific">Pseudoalteromonas arctica A 37-1-2</name>
    <dbReference type="NCBI Taxonomy" id="1117313"/>
    <lineage>
        <taxon>Bacteria</taxon>
        <taxon>Pseudomonadati</taxon>
        <taxon>Pseudomonadota</taxon>
        <taxon>Gammaproteobacteria</taxon>
        <taxon>Alteromonadales</taxon>
        <taxon>Pseudoalteromonadaceae</taxon>
        <taxon>Pseudoalteromonas</taxon>
    </lineage>
</organism>
<gene>
    <name evidence="2" type="ORF">PARC_a1943</name>
</gene>
<reference evidence="2 3" key="1">
    <citation type="journal article" date="2012" name="J. Bacteriol.">
        <title>Genome sequences of type strains of seven species of the marine bacterium Pseudoalteromonas.</title>
        <authorList>
            <person name="Xie B.B."/>
            <person name="Shu Y.L."/>
            <person name="Qin Q.L."/>
            <person name="Rong J.C."/>
            <person name="Zhang X.Y."/>
            <person name="Chen X.L."/>
            <person name="Shi M."/>
            <person name="He H.L."/>
            <person name="Zhou B.C."/>
            <person name="Zhang Y.Z."/>
        </authorList>
    </citation>
    <scope>NUCLEOTIDE SEQUENCE [LARGE SCALE GENOMIC DNA]</scope>
    <source>
        <strain evidence="2 3">A 37-1-2</strain>
    </source>
</reference>
<dbReference type="Proteomes" id="UP000016505">
    <property type="component" value="Chromosome I"/>
</dbReference>
<sequence length="264" mass="30660">MKSISKAILFLSISLCGYAHAQNNLTLNYQVTKELNHFAYIKIKVTDKYLRTDYVLPNKTFTEMTIKDDGQYILDHQKNIAYRLDYALNKENSDKAFTDMMKHAPGFTKEQIYEMSLDPKNDPNNYIAYENEGENVFIGYFDDEKVQTVKTSSFPNQFLSSAEYTWLLKRAREDTYFGKAFVGFLDVPLIDFMRKFKYDTNQIPTEISLHNEGKAVFLKTVSNSVIDESEVEIEPQFMIKDITNESVQFLKNLESIAREQGVIE</sequence>
<feature type="chain" id="PRO_5012945387" description="GLPGLI family protein" evidence="1">
    <location>
        <begin position="22"/>
        <end position="264"/>
    </location>
</feature>
<dbReference type="KEGG" id="part:PARC_a1943"/>